<dbReference type="InterPro" id="IPR018303">
    <property type="entry name" value="ATPase_P-typ_P_site"/>
</dbReference>
<evidence type="ECO:0000313" key="21">
    <source>
        <dbReference type="EMBL" id="KPV41964.1"/>
    </source>
</evidence>
<evidence type="ECO:0000256" key="3">
    <source>
        <dbReference type="ARBA" id="ARBA00012517"/>
    </source>
</evidence>
<dbReference type="InterPro" id="IPR006121">
    <property type="entry name" value="HMA_dom"/>
</dbReference>
<dbReference type="Gene3D" id="3.30.70.100">
    <property type="match status" value="1"/>
</dbReference>
<accession>A0A0P9ET80</accession>
<dbReference type="SFLD" id="SFLDG00002">
    <property type="entry name" value="C1.7:_P-type_atpase_like"/>
    <property type="match status" value="1"/>
</dbReference>
<keyword evidence="22" id="KW-1185">Reference proteome</keyword>
<dbReference type="NCBIfam" id="TIGR01494">
    <property type="entry name" value="ATPase_P-type"/>
    <property type="match status" value="1"/>
</dbReference>
<keyword evidence="12" id="KW-0460">Magnesium</keyword>
<dbReference type="PATRIC" id="fig|471514.4.peg.998"/>
<keyword evidence="5 19" id="KW-1003">Cell membrane</keyword>
<feature type="transmembrane region" description="Helical" evidence="19">
    <location>
        <begin position="252"/>
        <end position="270"/>
    </location>
</feature>
<evidence type="ECO:0000256" key="10">
    <source>
        <dbReference type="ARBA" id="ARBA00022796"/>
    </source>
</evidence>
<comment type="caution">
    <text evidence="21">The sequence shown here is derived from an EMBL/GenBank/DDBJ whole genome shotgun (WGS) entry which is preliminary data.</text>
</comment>
<dbReference type="GO" id="GO:0140581">
    <property type="term" value="F:P-type monovalent copper transporter activity"/>
    <property type="evidence" value="ECO:0007669"/>
    <property type="project" value="UniProtKB-EC"/>
</dbReference>
<dbReference type="InterPro" id="IPR036412">
    <property type="entry name" value="HAD-like_sf"/>
</dbReference>
<sequence>MAVLTCHLCEQQVEHPVTLSGKSFCCHGCRDLWQLLGEEQIVELKGRPGVDWSMVRTTSNLPERTETNSDQHRALNLHVTGLWCASCGLLVEHVVNRLPGVVHSQVSCPSETLEVSFDPVLTTPSEICEAVSRLGYGVASNDRHGSDGEAAREGLTRRFAISLTLSLVLMMVSIPIWSGYLREFPQGVKMLFISLLGLLTTPIVFWAGFPFLRGAWTSLRHRVPTMDLLITVASLAAYFYSVIAAVTNEPYVYFDTCGFLVTFLLLGRLLESGTRERALAVTRGLANLTVSMVNVLRAQGEEQISVEQLRKHDFVVVRPGDQIAVDGIIREGSSDLDESFMTGESLGVTKGPGDMVYAGTTNYTGQLVVENIRDVDDTVLAQTLQLVQRTLTEGQVYRLLTDRLLRIFVPAVFVVAVLTFCVWNWITPVTTATAVMRAVATLVIACPCALSVAAPVTSQCAVSVLGKAGILLRSNEAIERGSGIGVVVFDKTGTLTQGHVELTRFYPADLTLLQWAASAEVGSEHPYGRAVVAAANANGVPLKQASNFRAQPGTGVSATVAGHQITVQRYRGESLPPRLEAAIAESNADGGSLSVLWIDGTPRTVFCFRDTTRPDALETVQQLQEMGLEVHMATGDREEAARHAAENTGILIWRSGLTPVEKADYIRALQATGRKVAYVGDGVNDAAALLQSDLGIAMGSGTDIAVKSGHLVLMRTQLSLIPRVLKTCRQAVNVTRQNLAWAVSYNVVALIAAAVGFARPAIAAAAMVLSSAFVLGNALRLLGDRPLAHLKPLGVVLGSAVVLFVLAWYRI</sequence>
<comment type="similarity">
    <text evidence="2 19">Belongs to the cation transport ATPase (P-type) (TC 3.A.3) family. Type IB subfamily.</text>
</comment>
<evidence type="ECO:0000256" key="11">
    <source>
        <dbReference type="ARBA" id="ARBA00022840"/>
    </source>
</evidence>
<dbReference type="CDD" id="cd00371">
    <property type="entry name" value="HMA"/>
    <property type="match status" value="1"/>
</dbReference>
<feature type="transmembrane region" description="Helical" evidence="19">
    <location>
        <begin position="438"/>
        <end position="465"/>
    </location>
</feature>
<dbReference type="GO" id="GO:0005886">
    <property type="term" value="C:plasma membrane"/>
    <property type="evidence" value="ECO:0007669"/>
    <property type="project" value="UniProtKB-SubCell"/>
</dbReference>
<evidence type="ECO:0000256" key="4">
    <source>
        <dbReference type="ARBA" id="ARBA00022448"/>
    </source>
</evidence>
<keyword evidence="11 19" id="KW-0067">ATP-binding</keyword>
<evidence type="ECO:0000256" key="6">
    <source>
        <dbReference type="ARBA" id="ARBA00022553"/>
    </source>
</evidence>
<evidence type="ECO:0000256" key="14">
    <source>
        <dbReference type="ARBA" id="ARBA00022989"/>
    </source>
</evidence>
<dbReference type="GO" id="GO:0005524">
    <property type="term" value="F:ATP binding"/>
    <property type="evidence" value="ECO:0007669"/>
    <property type="project" value="UniProtKB-UniRule"/>
</dbReference>
<evidence type="ECO:0000256" key="13">
    <source>
        <dbReference type="ARBA" id="ARBA00022967"/>
    </source>
</evidence>
<dbReference type="GO" id="GO:0043682">
    <property type="term" value="F:P-type divalent copper transporter activity"/>
    <property type="evidence" value="ECO:0007669"/>
    <property type="project" value="TreeGrafter"/>
</dbReference>
<dbReference type="GO" id="GO:0016887">
    <property type="term" value="F:ATP hydrolysis activity"/>
    <property type="evidence" value="ECO:0007669"/>
    <property type="project" value="InterPro"/>
</dbReference>
<dbReference type="Proteomes" id="UP000050482">
    <property type="component" value="Unassembled WGS sequence"/>
</dbReference>
<dbReference type="Gene3D" id="3.40.50.1000">
    <property type="entry name" value="HAD superfamily/HAD-like"/>
    <property type="match status" value="1"/>
</dbReference>
<dbReference type="AlphaFoldDB" id="A0A0P9ET80"/>
<dbReference type="InterPro" id="IPR008250">
    <property type="entry name" value="ATPase_P-typ_transduc_dom_A_sf"/>
</dbReference>
<keyword evidence="8 19" id="KW-0479">Metal-binding</keyword>
<keyword evidence="14 19" id="KW-1133">Transmembrane helix</keyword>
<keyword evidence="17 19" id="KW-0472">Membrane</keyword>
<evidence type="ECO:0000256" key="19">
    <source>
        <dbReference type="RuleBase" id="RU362081"/>
    </source>
</evidence>
<comment type="subcellular location">
    <subcellularLocation>
        <location evidence="1">Cell membrane</location>
        <topology evidence="1">Multi-pass membrane protein</topology>
    </subcellularLocation>
</comment>
<dbReference type="PROSITE" id="PS00154">
    <property type="entry name" value="ATPASE_E1_E2"/>
    <property type="match status" value="1"/>
</dbReference>
<dbReference type="NCBIfam" id="TIGR01511">
    <property type="entry name" value="ATPase-IB1_Cu"/>
    <property type="match status" value="1"/>
</dbReference>
<gene>
    <name evidence="21" type="ORF">AN477_19500</name>
</gene>
<evidence type="ECO:0000256" key="17">
    <source>
        <dbReference type="ARBA" id="ARBA00023136"/>
    </source>
</evidence>
<comment type="catalytic activity">
    <reaction evidence="18">
        <text>Cu(+)(in) + ATP + H2O = Cu(+)(out) + ADP + phosphate + H(+)</text>
        <dbReference type="Rhea" id="RHEA:25792"/>
        <dbReference type="ChEBI" id="CHEBI:15377"/>
        <dbReference type="ChEBI" id="CHEBI:15378"/>
        <dbReference type="ChEBI" id="CHEBI:30616"/>
        <dbReference type="ChEBI" id="CHEBI:43474"/>
        <dbReference type="ChEBI" id="CHEBI:49552"/>
        <dbReference type="ChEBI" id="CHEBI:456216"/>
        <dbReference type="EC" id="7.2.2.8"/>
    </reaction>
</comment>
<dbReference type="InterPro" id="IPR023214">
    <property type="entry name" value="HAD_sf"/>
</dbReference>
<dbReference type="InterPro" id="IPR036163">
    <property type="entry name" value="HMA_dom_sf"/>
</dbReference>
<feature type="transmembrane region" description="Helical" evidence="19">
    <location>
        <begin position="764"/>
        <end position="783"/>
    </location>
</feature>
<keyword evidence="16" id="KW-0406">Ion transport</keyword>
<feature type="transmembrane region" description="Helical" evidence="19">
    <location>
        <begin position="190"/>
        <end position="216"/>
    </location>
</feature>
<keyword evidence="4" id="KW-0813">Transport</keyword>
<evidence type="ECO:0000256" key="16">
    <source>
        <dbReference type="ARBA" id="ARBA00023065"/>
    </source>
</evidence>
<dbReference type="OrthoDB" id="9813266at2"/>
<evidence type="ECO:0000256" key="18">
    <source>
        <dbReference type="ARBA" id="ARBA00049289"/>
    </source>
</evidence>
<dbReference type="GO" id="GO:0005507">
    <property type="term" value="F:copper ion binding"/>
    <property type="evidence" value="ECO:0007669"/>
    <property type="project" value="TreeGrafter"/>
</dbReference>
<evidence type="ECO:0000256" key="15">
    <source>
        <dbReference type="ARBA" id="ARBA00023008"/>
    </source>
</evidence>
<feature type="transmembrane region" description="Helical" evidence="19">
    <location>
        <begin position="790"/>
        <end position="809"/>
    </location>
</feature>
<feature type="transmembrane region" description="Helical" evidence="19">
    <location>
        <begin position="159"/>
        <end position="178"/>
    </location>
</feature>
<feature type="domain" description="HMA" evidence="20">
    <location>
        <begin position="73"/>
        <end position="139"/>
    </location>
</feature>
<dbReference type="SUPFAM" id="SSF81665">
    <property type="entry name" value="Calcium ATPase, transmembrane domain M"/>
    <property type="match status" value="1"/>
</dbReference>
<evidence type="ECO:0000256" key="5">
    <source>
        <dbReference type="ARBA" id="ARBA00022475"/>
    </source>
</evidence>
<dbReference type="InterPro" id="IPR023298">
    <property type="entry name" value="ATPase_P-typ_TM_dom_sf"/>
</dbReference>
<dbReference type="NCBIfam" id="TIGR01512">
    <property type="entry name" value="ATPase-IB2_Cd"/>
    <property type="match status" value="1"/>
</dbReference>
<evidence type="ECO:0000256" key="7">
    <source>
        <dbReference type="ARBA" id="ARBA00022692"/>
    </source>
</evidence>
<evidence type="ECO:0000256" key="2">
    <source>
        <dbReference type="ARBA" id="ARBA00006024"/>
    </source>
</evidence>
<evidence type="ECO:0000256" key="1">
    <source>
        <dbReference type="ARBA" id="ARBA00004651"/>
    </source>
</evidence>
<dbReference type="PROSITE" id="PS50846">
    <property type="entry name" value="HMA_2"/>
    <property type="match status" value="1"/>
</dbReference>
<dbReference type="InterPro" id="IPR044492">
    <property type="entry name" value="P_typ_ATPase_HD_dom"/>
</dbReference>
<evidence type="ECO:0000313" key="22">
    <source>
        <dbReference type="Proteomes" id="UP000050482"/>
    </source>
</evidence>
<dbReference type="SUPFAM" id="SSF81653">
    <property type="entry name" value="Calcium ATPase, transduction domain A"/>
    <property type="match status" value="1"/>
</dbReference>
<feature type="transmembrane region" description="Helical" evidence="19">
    <location>
        <begin position="228"/>
        <end position="246"/>
    </location>
</feature>
<proteinExistence type="inferred from homology"/>
<dbReference type="Gene3D" id="3.40.1110.10">
    <property type="entry name" value="Calcium-transporting ATPase, cytoplasmic domain N"/>
    <property type="match status" value="1"/>
</dbReference>
<keyword evidence="6" id="KW-0597">Phosphoprotein</keyword>
<dbReference type="Pfam" id="PF00403">
    <property type="entry name" value="HMA"/>
    <property type="match status" value="1"/>
</dbReference>
<dbReference type="PANTHER" id="PTHR43520:SF5">
    <property type="entry name" value="CATION-TRANSPORTING P-TYPE ATPASE-RELATED"/>
    <property type="match status" value="1"/>
</dbReference>
<dbReference type="PANTHER" id="PTHR43520">
    <property type="entry name" value="ATP7, ISOFORM B"/>
    <property type="match status" value="1"/>
</dbReference>
<evidence type="ECO:0000256" key="9">
    <source>
        <dbReference type="ARBA" id="ARBA00022741"/>
    </source>
</evidence>
<name>A0A0P9ET80_9BACL</name>
<dbReference type="GO" id="GO:0055070">
    <property type="term" value="P:copper ion homeostasis"/>
    <property type="evidence" value="ECO:0007669"/>
    <property type="project" value="TreeGrafter"/>
</dbReference>
<dbReference type="SFLD" id="SFLDS00003">
    <property type="entry name" value="Haloacid_Dehalogenase"/>
    <property type="match status" value="1"/>
</dbReference>
<dbReference type="EMBL" id="LJCO01000085">
    <property type="protein sequence ID" value="KPV41964.1"/>
    <property type="molecule type" value="Genomic_DNA"/>
</dbReference>
<dbReference type="InterPro" id="IPR001757">
    <property type="entry name" value="P_typ_ATPase"/>
</dbReference>
<keyword evidence="7 19" id="KW-0812">Transmembrane</keyword>
<dbReference type="Pfam" id="PF00122">
    <property type="entry name" value="E1-E2_ATPase"/>
    <property type="match status" value="1"/>
</dbReference>
<dbReference type="EC" id="7.2.2.8" evidence="3"/>
<evidence type="ECO:0000256" key="8">
    <source>
        <dbReference type="ARBA" id="ARBA00022723"/>
    </source>
</evidence>
<reference evidence="21 22" key="1">
    <citation type="submission" date="2015-09" db="EMBL/GenBank/DDBJ databases">
        <title>Draft genome sequence of Alicyclobacillus ferrooxydans DSM 22381.</title>
        <authorList>
            <person name="Hemp J."/>
        </authorList>
    </citation>
    <scope>NUCLEOTIDE SEQUENCE [LARGE SCALE GENOMIC DNA]</scope>
    <source>
        <strain evidence="21 22">TC-34</strain>
    </source>
</reference>
<dbReference type="SUPFAM" id="SSF56784">
    <property type="entry name" value="HAD-like"/>
    <property type="match status" value="1"/>
</dbReference>
<evidence type="ECO:0000256" key="12">
    <source>
        <dbReference type="ARBA" id="ARBA00022842"/>
    </source>
</evidence>
<organism evidence="21 22">
    <name type="scientific">Alicyclobacillus ferrooxydans</name>
    <dbReference type="NCBI Taxonomy" id="471514"/>
    <lineage>
        <taxon>Bacteria</taxon>
        <taxon>Bacillati</taxon>
        <taxon>Bacillota</taxon>
        <taxon>Bacilli</taxon>
        <taxon>Bacillales</taxon>
        <taxon>Alicyclobacillaceae</taxon>
        <taxon>Alicyclobacillus</taxon>
    </lineage>
</organism>
<dbReference type="InterPro" id="IPR023299">
    <property type="entry name" value="ATPase_P-typ_cyto_dom_N"/>
</dbReference>
<evidence type="ECO:0000259" key="20">
    <source>
        <dbReference type="PROSITE" id="PS50846"/>
    </source>
</evidence>
<feature type="transmembrane region" description="Helical" evidence="19">
    <location>
        <begin position="739"/>
        <end position="758"/>
    </location>
</feature>
<dbReference type="SUPFAM" id="SSF55008">
    <property type="entry name" value="HMA, heavy metal-associated domain"/>
    <property type="match status" value="1"/>
</dbReference>
<dbReference type="Gene3D" id="2.70.150.10">
    <property type="entry name" value="Calcium-transporting ATPase, cytoplasmic transduction domain A"/>
    <property type="match status" value="1"/>
</dbReference>
<dbReference type="PRINTS" id="PR00119">
    <property type="entry name" value="CATATPASE"/>
</dbReference>
<dbReference type="NCBIfam" id="TIGR01525">
    <property type="entry name" value="ATPase-IB_hvy"/>
    <property type="match status" value="1"/>
</dbReference>
<dbReference type="RefSeq" id="WP_054970865.1">
    <property type="nucleotide sequence ID" value="NZ_LJCO01000085.1"/>
</dbReference>
<keyword evidence="10" id="KW-0187">Copper transport</keyword>
<protein>
    <recommendedName>
        <fullName evidence="3">P-type Cu(+) transporter</fullName>
        <ecNumber evidence="3">7.2.2.8</ecNumber>
    </recommendedName>
</protein>
<feature type="transmembrane region" description="Helical" evidence="19">
    <location>
        <begin position="407"/>
        <end position="426"/>
    </location>
</feature>
<dbReference type="STRING" id="471514.AN477_19500"/>
<dbReference type="InterPro" id="IPR059000">
    <property type="entry name" value="ATPase_P-type_domA"/>
</dbReference>
<dbReference type="Pfam" id="PF00702">
    <property type="entry name" value="Hydrolase"/>
    <property type="match status" value="1"/>
</dbReference>
<dbReference type="InterPro" id="IPR027256">
    <property type="entry name" value="P-typ_ATPase_IB"/>
</dbReference>
<keyword evidence="15" id="KW-0186">Copper</keyword>
<dbReference type="SFLD" id="SFLDF00027">
    <property type="entry name" value="p-type_atpase"/>
    <property type="match status" value="1"/>
</dbReference>
<keyword evidence="9 19" id="KW-0547">Nucleotide-binding</keyword>
<keyword evidence="13" id="KW-1278">Translocase</keyword>